<evidence type="ECO:0000256" key="4">
    <source>
        <dbReference type="ARBA" id="ARBA00022475"/>
    </source>
</evidence>
<evidence type="ECO:0000256" key="8">
    <source>
        <dbReference type="RuleBase" id="RU361233"/>
    </source>
</evidence>
<comment type="caution">
    <text evidence="11">The sequence shown here is derived from an EMBL/GenBank/DDBJ whole genome shotgun (WGS) entry which is preliminary data.</text>
</comment>
<dbReference type="Pfam" id="PF04535">
    <property type="entry name" value="CASP_dom"/>
    <property type="match status" value="1"/>
</dbReference>
<feature type="domain" description="Casparian strip membrane protein" evidence="10">
    <location>
        <begin position="58"/>
        <end position="214"/>
    </location>
</feature>
<feature type="transmembrane region" description="Helical" evidence="8">
    <location>
        <begin position="64"/>
        <end position="86"/>
    </location>
</feature>
<keyword evidence="5 8" id="KW-0812">Transmembrane</keyword>
<dbReference type="InterPro" id="IPR006459">
    <property type="entry name" value="CASP/CASPL"/>
</dbReference>
<gene>
    <name evidence="11" type="ORF">KP509_07G017800</name>
</gene>
<accession>A0A8T2UG77</accession>
<evidence type="ECO:0000256" key="5">
    <source>
        <dbReference type="ARBA" id="ARBA00022692"/>
    </source>
</evidence>
<evidence type="ECO:0000313" key="12">
    <source>
        <dbReference type="Proteomes" id="UP000825935"/>
    </source>
</evidence>
<keyword evidence="7 8" id="KW-0472">Membrane</keyword>
<dbReference type="EMBL" id="CM035412">
    <property type="protein sequence ID" value="KAH7432324.1"/>
    <property type="molecule type" value="Genomic_DNA"/>
</dbReference>
<feature type="transmembrane region" description="Helical" evidence="8">
    <location>
        <begin position="106"/>
        <end position="125"/>
    </location>
</feature>
<evidence type="ECO:0000256" key="3">
    <source>
        <dbReference type="ARBA" id="ARBA00011489"/>
    </source>
</evidence>
<keyword evidence="6 8" id="KW-1133">Transmembrane helix</keyword>
<proteinExistence type="inferred from homology"/>
<dbReference type="OrthoDB" id="1918787at2759"/>
<dbReference type="PANTHER" id="PTHR33573">
    <property type="entry name" value="CASP-LIKE PROTEIN 4A4"/>
    <property type="match status" value="1"/>
</dbReference>
<name>A0A8T2UG77_CERRI</name>
<dbReference type="NCBIfam" id="TIGR01569">
    <property type="entry name" value="A_tha_TIGR01569"/>
    <property type="match status" value="1"/>
</dbReference>
<reference evidence="11" key="1">
    <citation type="submission" date="2021-08" db="EMBL/GenBank/DDBJ databases">
        <title>WGS assembly of Ceratopteris richardii.</title>
        <authorList>
            <person name="Marchant D.B."/>
            <person name="Chen G."/>
            <person name="Jenkins J."/>
            <person name="Shu S."/>
            <person name="Leebens-Mack J."/>
            <person name="Grimwood J."/>
            <person name="Schmutz J."/>
            <person name="Soltis P."/>
            <person name="Soltis D."/>
            <person name="Chen Z.-H."/>
        </authorList>
    </citation>
    <scope>NUCLEOTIDE SEQUENCE</scope>
    <source>
        <strain evidence="11">Whitten #5841</strain>
        <tissue evidence="11">Leaf</tissue>
    </source>
</reference>
<evidence type="ECO:0000256" key="6">
    <source>
        <dbReference type="ARBA" id="ARBA00022989"/>
    </source>
</evidence>
<feature type="transmembrane region" description="Helical" evidence="8">
    <location>
        <begin position="202"/>
        <end position="227"/>
    </location>
</feature>
<evidence type="ECO:0000259" key="10">
    <source>
        <dbReference type="Pfam" id="PF04535"/>
    </source>
</evidence>
<evidence type="ECO:0000256" key="1">
    <source>
        <dbReference type="ARBA" id="ARBA00004651"/>
    </source>
</evidence>
<evidence type="ECO:0000256" key="2">
    <source>
        <dbReference type="ARBA" id="ARBA00007651"/>
    </source>
</evidence>
<comment type="similarity">
    <text evidence="2 8">Belongs to the Casparian strip membrane proteins (CASP) family.</text>
</comment>
<dbReference type="Proteomes" id="UP000825935">
    <property type="component" value="Chromosome 7"/>
</dbReference>
<dbReference type="GO" id="GO:0005886">
    <property type="term" value="C:plasma membrane"/>
    <property type="evidence" value="ECO:0007669"/>
    <property type="project" value="UniProtKB-SubCell"/>
</dbReference>
<evidence type="ECO:0000256" key="7">
    <source>
        <dbReference type="ARBA" id="ARBA00023136"/>
    </source>
</evidence>
<evidence type="ECO:0000256" key="9">
    <source>
        <dbReference type="SAM" id="MobiDB-lite"/>
    </source>
</evidence>
<feature type="region of interest" description="Disordered" evidence="9">
    <location>
        <begin position="1"/>
        <end position="41"/>
    </location>
</feature>
<sequence>MGTVLPSDAEMSDYGAKSTKQKETMAVHGSQEKSGSAVEAGQFPSDVNSKKNAAHISRLRIIDLVLRSLVVAFTVVSLCVMLTSTQHSEVEVLGFNIGLSMHWKRSQPFEFLVVVDFLACAYALLQFMHQSVILIKRASPTRKRTLLLLAIDQAFSYLVIAAAAASAGASRTNKSAFRTLGVEQVHIAGVCTVLDRFCNHAMVAFIFTLLAAFCSVAGTAVDIYLLILAL</sequence>
<feature type="transmembrane region" description="Helical" evidence="8">
    <location>
        <begin position="146"/>
        <end position="169"/>
    </location>
</feature>
<dbReference type="AlphaFoldDB" id="A0A8T2UG77"/>
<dbReference type="OMA" id="CKPLHKF"/>
<dbReference type="InterPro" id="IPR006702">
    <property type="entry name" value="CASP_dom"/>
</dbReference>
<keyword evidence="12" id="KW-1185">Reference proteome</keyword>
<organism evidence="11 12">
    <name type="scientific">Ceratopteris richardii</name>
    <name type="common">Triangle waterfern</name>
    <dbReference type="NCBI Taxonomy" id="49495"/>
    <lineage>
        <taxon>Eukaryota</taxon>
        <taxon>Viridiplantae</taxon>
        <taxon>Streptophyta</taxon>
        <taxon>Embryophyta</taxon>
        <taxon>Tracheophyta</taxon>
        <taxon>Polypodiopsida</taxon>
        <taxon>Polypodiidae</taxon>
        <taxon>Polypodiales</taxon>
        <taxon>Pteridineae</taxon>
        <taxon>Pteridaceae</taxon>
        <taxon>Parkerioideae</taxon>
        <taxon>Ceratopteris</taxon>
    </lineage>
</organism>
<keyword evidence="4 8" id="KW-1003">Cell membrane</keyword>
<protein>
    <recommendedName>
        <fullName evidence="8">CASP-like protein</fullName>
    </recommendedName>
</protein>
<evidence type="ECO:0000313" key="11">
    <source>
        <dbReference type="EMBL" id="KAH7432324.1"/>
    </source>
</evidence>
<comment type="subunit">
    <text evidence="3 8">Homodimer and heterodimers.</text>
</comment>
<comment type="subcellular location">
    <subcellularLocation>
        <location evidence="1 8">Cell membrane</location>
        <topology evidence="1 8">Multi-pass membrane protein</topology>
    </subcellularLocation>
</comment>